<sequence length="117" mass="14033">MKRFWKWVVDQKISTVRKWQSVMLHLDRDHQDGRHIKLISGSDDELRREQKRNSKILQEENDDYQSSISLQDFDMAYKSEPLDFEEFFKESSVAIESALVNFCSIFCFLFFTLKITI</sequence>
<dbReference type="EMBL" id="CAKAEH010000087">
    <property type="protein sequence ID" value="CAG9529774.1"/>
    <property type="molecule type" value="Genomic_DNA"/>
</dbReference>
<keyword evidence="1" id="KW-0472">Membrane</keyword>
<dbReference type="AlphaFoldDB" id="A0A8J2LVF2"/>
<dbReference type="Proteomes" id="UP000746747">
    <property type="component" value="Unassembled WGS sequence"/>
</dbReference>
<evidence type="ECO:0000313" key="3">
    <source>
        <dbReference type="Proteomes" id="UP000746747"/>
    </source>
</evidence>
<accession>A0A8J2LVF2</accession>
<feature type="transmembrane region" description="Helical" evidence="1">
    <location>
        <begin position="93"/>
        <end position="113"/>
    </location>
</feature>
<organism evidence="2 3">
    <name type="scientific">Cercopithifilaria johnstoni</name>
    <dbReference type="NCBI Taxonomy" id="2874296"/>
    <lineage>
        <taxon>Eukaryota</taxon>
        <taxon>Metazoa</taxon>
        <taxon>Ecdysozoa</taxon>
        <taxon>Nematoda</taxon>
        <taxon>Chromadorea</taxon>
        <taxon>Rhabditida</taxon>
        <taxon>Spirurina</taxon>
        <taxon>Spiruromorpha</taxon>
        <taxon>Filarioidea</taxon>
        <taxon>Onchocercidae</taxon>
        <taxon>Cercopithifilaria</taxon>
    </lineage>
</organism>
<reference evidence="2" key="1">
    <citation type="submission" date="2021-09" db="EMBL/GenBank/DDBJ databases">
        <authorList>
            <consortium name="Pathogen Informatics"/>
        </authorList>
    </citation>
    <scope>NUCLEOTIDE SEQUENCE</scope>
</reference>
<keyword evidence="3" id="KW-1185">Reference proteome</keyword>
<dbReference type="OrthoDB" id="5823955at2759"/>
<keyword evidence="1" id="KW-0812">Transmembrane</keyword>
<evidence type="ECO:0000313" key="2">
    <source>
        <dbReference type="EMBL" id="CAG9529774.1"/>
    </source>
</evidence>
<name>A0A8J2LVF2_9BILA</name>
<protein>
    <submittedName>
        <fullName evidence="2">Uncharacterized protein</fullName>
    </submittedName>
</protein>
<keyword evidence="1" id="KW-1133">Transmembrane helix</keyword>
<evidence type="ECO:0000256" key="1">
    <source>
        <dbReference type="SAM" id="Phobius"/>
    </source>
</evidence>
<proteinExistence type="predicted"/>
<gene>
    <name evidence="2" type="ORF">CJOHNSTONI_LOCUS329</name>
</gene>
<comment type="caution">
    <text evidence="2">The sequence shown here is derived from an EMBL/GenBank/DDBJ whole genome shotgun (WGS) entry which is preliminary data.</text>
</comment>